<keyword evidence="3" id="KW-1185">Reference proteome</keyword>
<comment type="caution">
    <text evidence="2">The sequence shown here is derived from an EMBL/GenBank/DDBJ whole genome shotgun (WGS) entry which is preliminary data.</text>
</comment>
<gene>
    <name evidence="2" type="ORF">KP78_09570</name>
</gene>
<evidence type="ECO:0000259" key="1">
    <source>
        <dbReference type="Pfam" id="PF01261"/>
    </source>
</evidence>
<dbReference type="PANTHER" id="PTHR12110:SF41">
    <property type="entry name" value="INOSOSE DEHYDRATASE"/>
    <property type="match status" value="1"/>
</dbReference>
<dbReference type="EMBL" id="JXRP01000009">
    <property type="protein sequence ID" value="KIL49489.1"/>
    <property type="molecule type" value="Genomic_DNA"/>
</dbReference>
<dbReference type="OrthoDB" id="9798407at2"/>
<accession>A0A0C2S631</accession>
<sequence>MRMVGLQLYSIREDIEKDFAGTLKAVAEYGYDGVQLAGDYGKEASEWKTALNGLGLKPAGMHVPLEVLENEALLNETIQFSKEIENTKLIIPYLPEEWRTEEKYKEVAEMLNVTGRRVQEQGLTFGYHHHDFEFLQVNETTGWDILEQKTVPDVVHFEIDVYWTEYSGVQTNELLKRLNKRVLSLHIKDMVQENGEKKSTSVGKGTLKLKEIILQTHTDWLIVEQEHFNGTPLNEVSTSAAVIKNWLGEA</sequence>
<dbReference type="Gene3D" id="3.20.20.150">
    <property type="entry name" value="Divalent-metal-dependent TIM barrel enzymes"/>
    <property type="match status" value="1"/>
</dbReference>
<dbReference type="PATRIC" id="fig|889306.3.peg.963"/>
<organism evidence="2 3">
    <name type="scientific">Jeotgalibacillus soli</name>
    <dbReference type="NCBI Taxonomy" id="889306"/>
    <lineage>
        <taxon>Bacteria</taxon>
        <taxon>Bacillati</taxon>
        <taxon>Bacillota</taxon>
        <taxon>Bacilli</taxon>
        <taxon>Bacillales</taxon>
        <taxon>Caryophanaceae</taxon>
        <taxon>Jeotgalibacillus</taxon>
    </lineage>
</organism>
<dbReference type="Proteomes" id="UP000031938">
    <property type="component" value="Unassembled WGS sequence"/>
</dbReference>
<dbReference type="InterPro" id="IPR036237">
    <property type="entry name" value="Xyl_isomerase-like_sf"/>
</dbReference>
<dbReference type="RefSeq" id="WP_052474573.1">
    <property type="nucleotide sequence ID" value="NZ_JXRP01000009.1"/>
</dbReference>
<proteinExistence type="predicted"/>
<name>A0A0C2S631_9BACL</name>
<dbReference type="AlphaFoldDB" id="A0A0C2S631"/>
<protein>
    <recommendedName>
        <fullName evidence="1">Xylose isomerase-like TIM barrel domain-containing protein</fullName>
    </recommendedName>
</protein>
<feature type="domain" description="Xylose isomerase-like TIM barrel" evidence="1">
    <location>
        <begin position="23"/>
        <end position="244"/>
    </location>
</feature>
<dbReference type="InterPro" id="IPR050312">
    <property type="entry name" value="IolE/XylAMocC-like"/>
</dbReference>
<evidence type="ECO:0000313" key="2">
    <source>
        <dbReference type="EMBL" id="KIL49489.1"/>
    </source>
</evidence>
<dbReference type="SUPFAM" id="SSF51658">
    <property type="entry name" value="Xylose isomerase-like"/>
    <property type="match status" value="1"/>
</dbReference>
<evidence type="ECO:0000313" key="3">
    <source>
        <dbReference type="Proteomes" id="UP000031938"/>
    </source>
</evidence>
<dbReference type="Pfam" id="PF01261">
    <property type="entry name" value="AP_endonuc_2"/>
    <property type="match status" value="1"/>
</dbReference>
<reference evidence="2 3" key="1">
    <citation type="submission" date="2015-01" db="EMBL/GenBank/DDBJ databases">
        <title>Genome sequencing of Jeotgalibacillus soli.</title>
        <authorList>
            <person name="Goh K.M."/>
            <person name="Chan K.-G."/>
            <person name="Yaakop A.S."/>
            <person name="Ee R."/>
            <person name="Gan H.M."/>
            <person name="Chan C.S."/>
        </authorList>
    </citation>
    <scope>NUCLEOTIDE SEQUENCE [LARGE SCALE GENOMIC DNA]</scope>
    <source>
        <strain evidence="2 3">P9</strain>
    </source>
</reference>
<dbReference type="PANTHER" id="PTHR12110">
    <property type="entry name" value="HYDROXYPYRUVATE ISOMERASE"/>
    <property type="match status" value="1"/>
</dbReference>
<dbReference type="STRING" id="889306.KP78_09570"/>
<dbReference type="InterPro" id="IPR013022">
    <property type="entry name" value="Xyl_isomerase-like_TIM-brl"/>
</dbReference>